<dbReference type="SMART" id="SM00448">
    <property type="entry name" value="REC"/>
    <property type="match status" value="1"/>
</dbReference>
<dbReference type="EMBL" id="MNAO01000112">
    <property type="protein sequence ID" value="OHV16576.1"/>
    <property type="molecule type" value="Genomic_DNA"/>
</dbReference>
<evidence type="ECO:0000259" key="3">
    <source>
        <dbReference type="PROSITE" id="PS50110"/>
    </source>
</evidence>
<name>A0A1S1P646_METEX</name>
<dbReference type="InterPro" id="IPR052048">
    <property type="entry name" value="ST_Response_Regulator"/>
</dbReference>
<dbReference type="PROSITE" id="PS50110">
    <property type="entry name" value="RESPONSE_REGULATORY"/>
    <property type="match status" value="1"/>
</dbReference>
<protein>
    <submittedName>
        <fullName evidence="4">Response regulator</fullName>
    </submittedName>
</protein>
<dbReference type="InterPro" id="IPR001789">
    <property type="entry name" value="Sig_transdc_resp-reg_receiver"/>
</dbReference>
<dbReference type="PANTHER" id="PTHR43228:SF1">
    <property type="entry name" value="TWO-COMPONENT RESPONSE REGULATOR ARR22"/>
    <property type="match status" value="1"/>
</dbReference>
<dbReference type="Gene3D" id="3.40.50.2300">
    <property type="match status" value="1"/>
</dbReference>
<evidence type="ECO:0000256" key="1">
    <source>
        <dbReference type="PROSITE-ProRule" id="PRU00169"/>
    </source>
</evidence>
<evidence type="ECO:0000256" key="2">
    <source>
        <dbReference type="SAM" id="MobiDB-lite"/>
    </source>
</evidence>
<keyword evidence="1" id="KW-0597">Phosphoprotein</keyword>
<dbReference type="Pfam" id="PF00072">
    <property type="entry name" value="Response_reg"/>
    <property type="match status" value="1"/>
</dbReference>
<feature type="modified residue" description="4-aspartylphosphate" evidence="1">
    <location>
        <position position="61"/>
    </location>
</feature>
<sequence length="157" mass="17534">MIASPVFPDLSALVIDESLYIRRIVRDMLMRTGIRRVQEAPDGAEGLGVLVDGRPDLIILDWDLGILTGEEVIRLVRDVGTSPAPSTPMILMMAQPRKDRVERAMRLGVNEVIAKPFSPKTLWSRLDEVINRPRPYTRAKGMLTPQPRPTPQTALLA</sequence>
<organism evidence="4 5">
    <name type="scientific">Methylorubrum extorquens</name>
    <name type="common">Methylobacterium dichloromethanicum</name>
    <name type="synonym">Methylobacterium extorquens</name>
    <dbReference type="NCBI Taxonomy" id="408"/>
    <lineage>
        <taxon>Bacteria</taxon>
        <taxon>Pseudomonadati</taxon>
        <taxon>Pseudomonadota</taxon>
        <taxon>Alphaproteobacteria</taxon>
        <taxon>Hyphomicrobiales</taxon>
        <taxon>Methylobacteriaceae</taxon>
        <taxon>Methylorubrum</taxon>
    </lineage>
</organism>
<feature type="region of interest" description="Disordered" evidence="2">
    <location>
        <begin position="138"/>
        <end position="157"/>
    </location>
</feature>
<feature type="domain" description="Response regulatory" evidence="3">
    <location>
        <begin position="11"/>
        <end position="130"/>
    </location>
</feature>
<proteinExistence type="predicted"/>
<dbReference type="Proteomes" id="UP000180215">
    <property type="component" value="Unassembled WGS sequence"/>
</dbReference>
<accession>A0A1S1P646</accession>
<evidence type="ECO:0000313" key="5">
    <source>
        <dbReference type="Proteomes" id="UP000180215"/>
    </source>
</evidence>
<dbReference type="InterPro" id="IPR011006">
    <property type="entry name" value="CheY-like_superfamily"/>
</dbReference>
<dbReference type="PANTHER" id="PTHR43228">
    <property type="entry name" value="TWO-COMPONENT RESPONSE REGULATOR"/>
    <property type="match status" value="1"/>
</dbReference>
<dbReference type="GO" id="GO:0000160">
    <property type="term" value="P:phosphorelay signal transduction system"/>
    <property type="evidence" value="ECO:0007669"/>
    <property type="project" value="InterPro"/>
</dbReference>
<gene>
    <name evidence="4" type="ORF">BK022_11260</name>
</gene>
<comment type="caution">
    <text evidence="4">The sequence shown here is derived from an EMBL/GenBank/DDBJ whole genome shotgun (WGS) entry which is preliminary data.</text>
</comment>
<reference evidence="4 5" key="1">
    <citation type="submission" date="2016-10" db="EMBL/GenBank/DDBJ databases">
        <title>Draft genome sequence of Methylobacterium extorquens CP3, a seed endophyte of Crotalaria pumila with plant growth-promoting and metal tolerance properties.</title>
        <authorList>
            <person name="Sanchez-Lopez A.S."/>
            <person name="Van Hamme J.D."/>
            <person name="Thijs S."/>
            <person name="Mcammond B.M."/>
            <person name="Stevens V."/>
            <person name="Gonzalez-Chavez M.D.C."/>
            <person name="Vangronsveld J."/>
        </authorList>
    </citation>
    <scope>NUCLEOTIDE SEQUENCE [LARGE SCALE GENOMIC DNA]</scope>
    <source>
        <strain evidence="4 5">CP3</strain>
    </source>
</reference>
<dbReference type="SUPFAM" id="SSF52172">
    <property type="entry name" value="CheY-like"/>
    <property type="match status" value="1"/>
</dbReference>
<evidence type="ECO:0000313" key="4">
    <source>
        <dbReference type="EMBL" id="OHV16576.1"/>
    </source>
</evidence>
<dbReference type="AlphaFoldDB" id="A0A1S1P646"/>